<sequence>MNACFHSRRAALLEAARSCLPEGLAEGIETSTRGRMLADDQPSGNFGVIVLLLAFGILTIIGILAVCILVLVDWYQRCDTESNPVVARRYNNKRRSMMNCNQVEMVRAWEVLGDSGDGSAATRGSTDSRETADSFESPGSAVSLDSQQLEHKTEEDREAARAHILLMREVSKGYSVNPLFQK</sequence>
<feature type="region of interest" description="Disordered" evidence="1">
    <location>
        <begin position="115"/>
        <end position="157"/>
    </location>
</feature>
<reference evidence="3 4" key="1">
    <citation type="journal article" date="2015" name="Genome Biol. Evol.">
        <title>Comparative Genomics of a Bacterivorous Green Alga Reveals Evolutionary Causalities and Consequences of Phago-Mixotrophic Mode of Nutrition.</title>
        <authorList>
            <person name="Burns J.A."/>
            <person name="Paasch A."/>
            <person name="Narechania A."/>
            <person name="Kim E."/>
        </authorList>
    </citation>
    <scope>NUCLEOTIDE SEQUENCE [LARGE SCALE GENOMIC DNA]</scope>
    <source>
        <strain evidence="3 4">PLY_AMNH</strain>
    </source>
</reference>
<proteinExistence type="predicted"/>
<keyword evidence="2" id="KW-1133">Transmembrane helix</keyword>
<keyword evidence="2" id="KW-0472">Membrane</keyword>
<evidence type="ECO:0000313" key="3">
    <source>
        <dbReference type="EMBL" id="KAK3248056.1"/>
    </source>
</evidence>
<dbReference type="EMBL" id="LGRX02028454">
    <property type="protein sequence ID" value="KAK3248056.1"/>
    <property type="molecule type" value="Genomic_DNA"/>
</dbReference>
<keyword evidence="2" id="KW-0812">Transmembrane</keyword>
<accession>A0AAE0C410</accession>
<organism evidence="3 4">
    <name type="scientific">Cymbomonas tetramitiformis</name>
    <dbReference type="NCBI Taxonomy" id="36881"/>
    <lineage>
        <taxon>Eukaryota</taxon>
        <taxon>Viridiplantae</taxon>
        <taxon>Chlorophyta</taxon>
        <taxon>Pyramimonadophyceae</taxon>
        <taxon>Pyramimonadales</taxon>
        <taxon>Pyramimonadaceae</taxon>
        <taxon>Cymbomonas</taxon>
    </lineage>
</organism>
<comment type="caution">
    <text evidence="3">The sequence shown here is derived from an EMBL/GenBank/DDBJ whole genome shotgun (WGS) entry which is preliminary data.</text>
</comment>
<feature type="transmembrane region" description="Helical" evidence="2">
    <location>
        <begin position="46"/>
        <end position="72"/>
    </location>
</feature>
<dbReference type="AlphaFoldDB" id="A0AAE0C410"/>
<evidence type="ECO:0000256" key="2">
    <source>
        <dbReference type="SAM" id="Phobius"/>
    </source>
</evidence>
<dbReference type="Proteomes" id="UP001190700">
    <property type="component" value="Unassembled WGS sequence"/>
</dbReference>
<gene>
    <name evidence="3" type="ORF">CYMTET_42468</name>
</gene>
<evidence type="ECO:0000313" key="4">
    <source>
        <dbReference type="Proteomes" id="UP001190700"/>
    </source>
</evidence>
<evidence type="ECO:0000256" key="1">
    <source>
        <dbReference type="SAM" id="MobiDB-lite"/>
    </source>
</evidence>
<keyword evidence="4" id="KW-1185">Reference proteome</keyword>
<name>A0AAE0C410_9CHLO</name>
<feature type="compositionally biased region" description="Basic and acidic residues" evidence="1">
    <location>
        <begin position="148"/>
        <end position="157"/>
    </location>
</feature>
<protein>
    <submittedName>
        <fullName evidence="3">Uncharacterized protein</fullName>
    </submittedName>
</protein>